<comment type="caution">
    <text evidence="1">The sequence shown here is derived from an EMBL/GenBank/DDBJ whole genome shotgun (WGS) entry which is preliminary data.</text>
</comment>
<name>A0A1V6TMA5_9EURO</name>
<accession>A0A1V6TMA5</accession>
<organism evidence="1 2">
    <name type="scientific">Penicillium steckii</name>
    <dbReference type="NCBI Taxonomy" id="303698"/>
    <lineage>
        <taxon>Eukaryota</taxon>
        <taxon>Fungi</taxon>
        <taxon>Dikarya</taxon>
        <taxon>Ascomycota</taxon>
        <taxon>Pezizomycotina</taxon>
        <taxon>Eurotiomycetes</taxon>
        <taxon>Eurotiomycetidae</taxon>
        <taxon>Eurotiales</taxon>
        <taxon>Aspergillaceae</taxon>
        <taxon>Penicillium</taxon>
    </lineage>
</organism>
<evidence type="ECO:0000313" key="1">
    <source>
        <dbReference type="EMBL" id="OQE27457.1"/>
    </source>
</evidence>
<protein>
    <submittedName>
        <fullName evidence="1">Uncharacterized protein</fullName>
    </submittedName>
</protein>
<dbReference type="EMBL" id="MLKD01000004">
    <property type="protein sequence ID" value="OQE27457.1"/>
    <property type="molecule type" value="Genomic_DNA"/>
</dbReference>
<sequence length="70" mass="7939">MNQDVKHEPRPPACGMFLGSLTVHEASLSFEAWQYPCSIHAYPCLFNSARFLLAVHRSPSFGEGYTRKPR</sequence>
<evidence type="ECO:0000313" key="2">
    <source>
        <dbReference type="Proteomes" id="UP000191285"/>
    </source>
</evidence>
<gene>
    <name evidence="1" type="ORF">PENSTE_c004G02686</name>
</gene>
<reference evidence="2" key="1">
    <citation type="journal article" date="2017" name="Nat. Microbiol.">
        <title>Global analysis of biosynthetic gene clusters reveals vast potential of secondary metabolite production in Penicillium species.</title>
        <authorList>
            <person name="Nielsen J.C."/>
            <person name="Grijseels S."/>
            <person name="Prigent S."/>
            <person name="Ji B."/>
            <person name="Dainat J."/>
            <person name="Nielsen K.F."/>
            <person name="Frisvad J.C."/>
            <person name="Workman M."/>
            <person name="Nielsen J."/>
        </authorList>
    </citation>
    <scope>NUCLEOTIDE SEQUENCE [LARGE SCALE GENOMIC DNA]</scope>
    <source>
        <strain evidence="2">IBT 24891</strain>
    </source>
</reference>
<keyword evidence="2" id="KW-1185">Reference proteome</keyword>
<dbReference type="Proteomes" id="UP000191285">
    <property type="component" value="Unassembled WGS sequence"/>
</dbReference>
<dbReference type="AlphaFoldDB" id="A0A1V6TMA5"/>
<proteinExistence type="predicted"/>